<evidence type="ECO:0000313" key="2">
    <source>
        <dbReference type="EMBL" id="CAI5444277.1"/>
    </source>
</evidence>
<evidence type="ECO:0000259" key="1">
    <source>
        <dbReference type="PROSITE" id="PS50181"/>
    </source>
</evidence>
<protein>
    <recommendedName>
        <fullName evidence="1">F-box domain-containing protein</fullName>
    </recommendedName>
</protein>
<proteinExistence type="predicted"/>
<dbReference type="PROSITE" id="PS50181">
    <property type="entry name" value="FBOX"/>
    <property type="match status" value="1"/>
</dbReference>
<reference evidence="2" key="1">
    <citation type="submission" date="2022-11" db="EMBL/GenBank/DDBJ databases">
        <authorList>
            <person name="Kikuchi T."/>
        </authorList>
    </citation>
    <scope>NUCLEOTIDE SEQUENCE</scope>
    <source>
        <strain evidence="2">PS1010</strain>
    </source>
</reference>
<evidence type="ECO:0000313" key="3">
    <source>
        <dbReference type="Proteomes" id="UP001152747"/>
    </source>
</evidence>
<name>A0A9P1MYE7_9PELO</name>
<dbReference type="Proteomes" id="UP001152747">
    <property type="component" value="Unassembled WGS sequence"/>
</dbReference>
<sequence length="300" mass="35648">MEPSGSGTVALTDRDPDDKTTFNDLPVRIIELIFEYLETYEIVKMRRVLPAFKDYVDRLPKKKKDLSPRFRTLDYPLTPMKYYQIYEDVQLNWIRPYTVTYESSNVLESSAKFREFLKNVWKFSVFSITKGEKCVENFCKNMEFMENLQDFACYDETLKEEELVKILSSLKTSSDFELTLHQNLPFLTKPIIDEFFNISYGKKTVLYIGTENPRGTQFEGPEDMWRDGLFRFFDYRYEEEEVGDNRKTLNFPNCKRSTAEAIISVLHQKFNYQSIVRKMSGFISLRFGNRILQCKYNLFQ</sequence>
<keyword evidence="3" id="KW-1185">Reference proteome</keyword>
<accession>A0A9P1MYE7</accession>
<feature type="domain" description="F-box" evidence="1">
    <location>
        <begin position="19"/>
        <end position="73"/>
    </location>
</feature>
<comment type="caution">
    <text evidence="2">The sequence shown here is derived from an EMBL/GenBank/DDBJ whole genome shotgun (WGS) entry which is preliminary data.</text>
</comment>
<dbReference type="InterPro" id="IPR001810">
    <property type="entry name" value="F-box_dom"/>
</dbReference>
<dbReference type="AlphaFoldDB" id="A0A9P1MYE7"/>
<dbReference type="SUPFAM" id="SSF81383">
    <property type="entry name" value="F-box domain"/>
    <property type="match status" value="1"/>
</dbReference>
<dbReference type="EMBL" id="CANHGI010000003">
    <property type="protein sequence ID" value="CAI5444277.1"/>
    <property type="molecule type" value="Genomic_DNA"/>
</dbReference>
<organism evidence="2 3">
    <name type="scientific">Caenorhabditis angaria</name>
    <dbReference type="NCBI Taxonomy" id="860376"/>
    <lineage>
        <taxon>Eukaryota</taxon>
        <taxon>Metazoa</taxon>
        <taxon>Ecdysozoa</taxon>
        <taxon>Nematoda</taxon>
        <taxon>Chromadorea</taxon>
        <taxon>Rhabditida</taxon>
        <taxon>Rhabditina</taxon>
        <taxon>Rhabditomorpha</taxon>
        <taxon>Rhabditoidea</taxon>
        <taxon>Rhabditidae</taxon>
        <taxon>Peloderinae</taxon>
        <taxon>Caenorhabditis</taxon>
    </lineage>
</organism>
<dbReference type="InterPro" id="IPR036047">
    <property type="entry name" value="F-box-like_dom_sf"/>
</dbReference>
<gene>
    <name evidence="2" type="ORF">CAMP_LOCUS6914</name>
</gene>